<evidence type="ECO:0000313" key="3">
    <source>
        <dbReference type="Proteomes" id="UP000499080"/>
    </source>
</evidence>
<protein>
    <recommendedName>
        <fullName evidence="4">DUF19 domain-containing protein</fullName>
    </recommendedName>
</protein>
<dbReference type="Proteomes" id="UP000499080">
    <property type="component" value="Unassembled WGS sequence"/>
</dbReference>
<comment type="caution">
    <text evidence="2">The sequence shown here is derived from an EMBL/GenBank/DDBJ whole genome shotgun (WGS) entry which is preliminary data.</text>
</comment>
<dbReference type="AlphaFoldDB" id="A0A4Y2QX12"/>
<accession>A0A4Y2QX12</accession>
<proteinExistence type="predicted"/>
<keyword evidence="1" id="KW-0732">Signal</keyword>
<keyword evidence="3" id="KW-1185">Reference proteome</keyword>
<dbReference type="EMBL" id="BGPR01015078">
    <property type="protein sequence ID" value="GBN67932.1"/>
    <property type="molecule type" value="Genomic_DNA"/>
</dbReference>
<evidence type="ECO:0008006" key="4">
    <source>
        <dbReference type="Google" id="ProtNLM"/>
    </source>
</evidence>
<evidence type="ECO:0000313" key="2">
    <source>
        <dbReference type="EMBL" id="GBN67932.1"/>
    </source>
</evidence>
<dbReference type="OrthoDB" id="6425416at2759"/>
<evidence type="ECO:0000256" key="1">
    <source>
        <dbReference type="SAM" id="SignalP"/>
    </source>
</evidence>
<gene>
    <name evidence="2" type="ORF">AVEN_10980_1</name>
</gene>
<feature type="signal peptide" evidence="1">
    <location>
        <begin position="1"/>
        <end position="20"/>
    </location>
</feature>
<sequence length="228" mass="25863">MTSNMLLLAFSVLLIAKVSMGKIDCETSPLDNCERPKVFREIPREVSEFNDGCAETKTYLRCSKEYQDECGTGRITLFRSPGLFEGTYNTISDVCEEGTLLNSVATENLKCFNETFGKTKCLEEAVEFVQPLVKRFREDEEYEYTISLFCLEETHATDCVLRALSDNCGKLVEEATLEFVLRSKSLEYTCTVEEAQSILDELENLDLSEDKKRSVALLLTKLVEENSE</sequence>
<name>A0A4Y2QX12_ARAVE</name>
<feature type="chain" id="PRO_5021305476" description="DUF19 domain-containing protein" evidence="1">
    <location>
        <begin position="21"/>
        <end position="228"/>
    </location>
</feature>
<organism evidence="2 3">
    <name type="scientific">Araneus ventricosus</name>
    <name type="common">Orbweaver spider</name>
    <name type="synonym">Epeira ventricosa</name>
    <dbReference type="NCBI Taxonomy" id="182803"/>
    <lineage>
        <taxon>Eukaryota</taxon>
        <taxon>Metazoa</taxon>
        <taxon>Ecdysozoa</taxon>
        <taxon>Arthropoda</taxon>
        <taxon>Chelicerata</taxon>
        <taxon>Arachnida</taxon>
        <taxon>Araneae</taxon>
        <taxon>Araneomorphae</taxon>
        <taxon>Entelegynae</taxon>
        <taxon>Araneoidea</taxon>
        <taxon>Araneidae</taxon>
        <taxon>Araneus</taxon>
    </lineage>
</organism>
<reference evidence="2 3" key="1">
    <citation type="journal article" date="2019" name="Sci. Rep.">
        <title>Orb-weaving spider Araneus ventricosus genome elucidates the spidroin gene catalogue.</title>
        <authorList>
            <person name="Kono N."/>
            <person name="Nakamura H."/>
            <person name="Ohtoshi R."/>
            <person name="Moran D.A.P."/>
            <person name="Shinohara A."/>
            <person name="Yoshida Y."/>
            <person name="Fujiwara M."/>
            <person name="Mori M."/>
            <person name="Tomita M."/>
            <person name="Arakawa K."/>
        </authorList>
    </citation>
    <scope>NUCLEOTIDE SEQUENCE [LARGE SCALE GENOMIC DNA]</scope>
</reference>